<sequence length="555" mass="57359">MNTFPGLSVRRDFVFDSVQKRDRDVLPSIDTLALTATKPVLPRGSIGISEQVLPLPSTTTKVYYSDGLNWIRLATAASAGCSLADVCVGPGEDYTTFTAALAAGFNRVRITGDITEPAGTIVLPTYVHIWVDGEATWTIPPTTTIDASGLISGTIEGNTRGTLAWSPSVSGQLMGPASNITAQFSIKDMIIDISGTTAATGPIQLWAQDALQFYENCMFILPNIPSIQLIDLTLNTVPTSSPAMGSAITNIEFVGTGTAITHVIGNIGSGAFAGGHFTNLMFSGTFPAGNAGFAFPLIEVGVPSFSNGNLVFDGIATDTSSAIYDLILAGNVTNILKKDDVGITGINFHLAYQGSEGSSLSKSTVNAGFFLGSFATVTELSAESVFVSGNDHKFTGCTFGTFNAGPFATLSVTSRNNIFNACTIGIQSAVPSPGILVSSTAINTTFTGCFITDSYTTGADRFMLISGSDTVITGCNKLHTGAAFTNLGSLEVDGGGDRTIITGFNMTGSTTGASPASTVVFTGTPSDVLVVNNMFDNVTVGAVGGASIIAPNIVL</sequence>
<reference evidence="1" key="1">
    <citation type="journal article" date="2019" name="MBio">
        <title>Virus Genomes from Deep Sea Sediments Expand the Ocean Megavirome and Support Independent Origins of Viral Gigantism.</title>
        <authorList>
            <person name="Backstrom D."/>
            <person name="Yutin N."/>
            <person name="Jorgensen S.L."/>
            <person name="Dharamshi J."/>
            <person name="Homa F."/>
            <person name="Zaremba-Niedwiedzka K."/>
            <person name="Spang A."/>
            <person name="Wolf Y.I."/>
            <person name="Koonin E.V."/>
            <person name="Ettema T.J."/>
        </authorList>
    </citation>
    <scope>NUCLEOTIDE SEQUENCE</scope>
</reference>
<gene>
    <name evidence="1" type="ORF">LCMAC101_06560</name>
</gene>
<protein>
    <submittedName>
        <fullName evidence="1">Uncharacterized protein</fullName>
    </submittedName>
</protein>
<evidence type="ECO:0000313" key="1">
    <source>
        <dbReference type="EMBL" id="QBK86061.1"/>
    </source>
</evidence>
<organism evidence="1">
    <name type="scientific">Marseillevirus LCMAC101</name>
    <dbReference type="NCBI Taxonomy" id="2506602"/>
    <lineage>
        <taxon>Viruses</taxon>
        <taxon>Varidnaviria</taxon>
        <taxon>Bamfordvirae</taxon>
        <taxon>Nucleocytoviricota</taxon>
        <taxon>Megaviricetes</taxon>
        <taxon>Pimascovirales</taxon>
        <taxon>Pimascovirales incertae sedis</taxon>
        <taxon>Marseilleviridae</taxon>
    </lineage>
</organism>
<proteinExistence type="predicted"/>
<dbReference type="EMBL" id="MK500329">
    <property type="protein sequence ID" value="QBK86061.1"/>
    <property type="molecule type" value="Genomic_DNA"/>
</dbReference>
<name>A0A481YT33_9VIRU</name>
<accession>A0A481YT33</accession>